<dbReference type="GO" id="GO:0016757">
    <property type="term" value="F:glycosyltransferase activity"/>
    <property type="evidence" value="ECO:0007669"/>
    <property type="project" value="InterPro"/>
</dbReference>
<protein>
    <submittedName>
        <fullName evidence="3">Glycosyltransferase</fullName>
    </submittedName>
</protein>
<keyword evidence="4" id="KW-1185">Reference proteome</keyword>
<keyword evidence="1 3" id="KW-0808">Transferase</keyword>
<dbReference type="GO" id="GO:0009103">
    <property type="term" value="P:lipopolysaccharide biosynthetic process"/>
    <property type="evidence" value="ECO:0007669"/>
    <property type="project" value="TreeGrafter"/>
</dbReference>
<dbReference type="Proteomes" id="UP000267223">
    <property type="component" value="Unassembled WGS sequence"/>
</dbReference>
<dbReference type="Gene3D" id="3.40.50.2000">
    <property type="entry name" value="Glycogen Phosphorylase B"/>
    <property type="match status" value="2"/>
</dbReference>
<dbReference type="PANTHER" id="PTHR46401">
    <property type="entry name" value="GLYCOSYLTRANSFERASE WBBK-RELATED"/>
    <property type="match status" value="1"/>
</dbReference>
<reference evidence="3 4" key="1">
    <citation type="submission" date="2018-11" db="EMBL/GenBank/DDBJ databases">
        <title>Draft genome sequence of Ferruginibacter sp. BO-59.</title>
        <authorList>
            <person name="Im W.T."/>
        </authorList>
    </citation>
    <scope>NUCLEOTIDE SEQUENCE [LARGE SCALE GENOMIC DNA]</scope>
    <source>
        <strain evidence="3 4">BO-59</strain>
    </source>
</reference>
<dbReference type="SUPFAM" id="SSF53756">
    <property type="entry name" value="UDP-Glycosyltransferase/glycogen phosphorylase"/>
    <property type="match status" value="1"/>
</dbReference>
<sequence>MKKRVCILTSVHPIDDVRVYHKIALSLNQTFEVIWIGPESFYFENELGNDNIERILIPEKKGMVGRLAVNRLVLKKFLKQKDIAYVYIPDPELAFFYSLIRNRRKAKAIFDIHEVFHKDLLNRKIKGKLYPVVSNFVLKLIRRVVRDFDLTIGVNNNVLDFYVSPARPFMIVRSCLPQSYAKPSGEIRKKSVFTIVHGKNHPARGTKQVLDALVILKKKNIECRVLMIEQQGLDNHSFKDKLKQLGLENYVELHHGLPFAEMQNEMSACHGGLIAYGKDLGIDSLPNRFFEYMATGIPVIVPSFSVEMVKIVNQEKCGLLTDTENPEKIAESFELLINRPVEACEMAERGRSAFLQRHNWEHEVAPLIHFMQLN</sequence>
<dbReference type="RefSeq" id="WP_123121198.1">
    <property type="nucleotide sequence ID" value="NZ_RJJR01000011.1"/>
</dbReference>
<dbReference type="InterPro" id="IPR001296">
    <property type="entry name" value="Glyco_trans_1"/>
</dbReference>
<evidence type="ECO:0000313" key="3">
    <source>
        <dbReference type="EMBL" id="RNI35211.1"/>
    </source>
</evidence>
<dbReference type="PANTHER" id="PTHR46401:SF2">
    <property type="entry name" value="GLYCOSYLTRANSFERASE WBBK-RELATED"/>
    <property type="match status" value="1"/>
</dbReference>
<evidence type="ECO:0000259" key="2">
    <source>
        <dbReference type="Pfam" id="PF00534"/>
    </source>
</evidence>
<dbReference type="Pfam" id="PF00534">
    <property type="entry name" value="Glycos_transf_1"/>
    <property type="match status" value="1"/>
</dbReference>
<comment type="caution">
    <text evidence="3">The sequence shown here is derived from an EMBL/GenBank/DDBJ whole genome shotgun (WGS) entry which is preliminary data.</text>
</comment>
<feature type="domain" description="Glycosyl transferase family 1" evidence="2">
    <location>
        <begin position="184"/>
        <end position="351"/>
    </location>
</feature>
<organism evidence="3 4">
    <name type="scientific">Hanamia caeni</name>
    <dbReference type="NCBI Taxonomy" id="2294116"/>
    <lineage>
        <taxon>Bacteria</taxon>
        <taxon>Pseudomonadati</taxon>
        <taxon>Bacteroidota</taxon>
        <taxon>Chitinophagia</taxon>
        <taxon>Chitinophagales</taxon>
        <taxon>Chitinophagaceae</taxon>
        <taxon>Hanamia</taxon>
    </lineage>
</organism>
<evidence type="ECO:0000256" key="1">
    <source>
        <dbReference type="ARBA" id="ARBA00022679"/>
    </source>
</evidence>
<dbReference type="AlphaFoldDB" id="A0A3M9NBS9"/>
<evidence type="ECO:0000313" key="4">
    <source>
        <dbReference type="Proteomes" id="UP000267223"/>
    </source>
</evidence>
<name>A0A3M9NBS9_9BACT</name>
<proteinExistence type="predicted"/>
<gene>
    <name evidence="3" type="ORF">EFY79_13205</name>
</gene>
<dbReference type="EMBL" id="RJJR01000011">
    <property type="protein sequence ID" value="RNI35211.1"/>
    <property type="molecule type" value="Genomic_DNA"/>
</dbReference>
<dbReference type="OrthoDB" id="6385861at2"/>
<accession>A0A3M9NBS9</accession>